<gene>
    <name evidence="1" type="ORF">MBAV_000620</name>
</gene>
<comment type="caution">
    <text evidence="1">The sequence shown here is derived from an EMBL/GenBank/DDBJ whole genome shotgun (WGS) entry which is preliminary data.</text>
</comment>
<evidence type="ECO:0000313" key="1">
    <source>
        <dbReference type="EMBL" id="KJU87185.1"/>
    </source>
</evidence>
<accession>A0A0F3GZ71</accession>
<reference evidence="1 2" key="1">
    <citation type="submission" date="2015-02" db="EMBL/GenBank/DDBJ databases">
        <title>Single-cell genomics of uncultivated deep-branching MTB reveals a conserved set of magnetosome genes.</title>
        <authorList>
            <person name="Kolinko S."/>
            <person name="Richter M."/>
            <person name="Glockner F.O."/>
            <person name="Brachmann A."/>
            <person name="Schuler D."/>
        </authorList>
    </citation>
    <scope>NUCLEOTIDE SEQUENCE [LARGE SCALE GENOMIC DNA]</scope>
    <source>
        <strain evidence="1">TM-1</strain>
    </source>
</reference>
<keyword evidence="2" id="KW-1185">Reference proteome</keyword>
<dbReference type="AlphaFoldDB" id="A0A0F3GZ71"/>
<dbReference type="Proteomes" id="UP000033423">
    <property type="component" value="Unassembled WGS sequence"/>
</dbReference>
<evidence type="ECO:0000313" key="2">
    <source>
        <dbReference type="Proteomes" id="UP000033423"/>
    </source>
</evidence>
<sequence length="42" mass="5128">MTVLQRIRQRVIDKDYYLSSHSEDEMLDDSLERKDIGLRVFR</sequence>
<name>A0A0F3GZ71_9BACT</name>
<dbReference type="EMBL" id="LACI01000280">
    <property type="protein sequence ID" value="KJU87185.1"/>
    <property type="molecule type" value="Genomic_DNA"/>
</dbReference>
<protein>
    <submittedName>
        <fullName evidence="1">Uncharacterized protein</fullName>
    </submittedName>
</protein>
<proteinExistence type="predicted"/>
<organism evidence="1 2">
    <name type="scientific">Candidatus Magnetobacterium bavaricum</name>
    <dbReference type="NCBI Taxonomy" id="29290"/>
    <lineage>
        <taxon>Bacteria</taxon>
        <taxon>Pseudomonadati</taxon>
        <taxon>Nitrospirota</taxon>
        <taxon>Thermodesulfovibrionia</taxon>
        <taxon>Thermodesulfovibrionales</taxon>
        <taxon>Candidatus Magnetobacteriaceae</taxon>
        <taxon>Candidatus Magnetobacterium</taxon>
    </lineage>
</organism>